<proteinExistence type="predicted"/>
<name>A0A8J3CYB3_9BACT</name>
<dbReference type="Pfam" id="PF07876">
    <property type="entry name" value="Dabb"/>
    <property type="match status" value="1"/>
</dbReference>
<sequence>MSSRRNFIRNVALGSTLVAMPHVTFAGRSEQPMIHQVFFWLNQEVDVQEFIQEAQILSRIDTVKRFYIGTPAATVERDVIDSSYSIACTFFFDSVADEQKYQVDPQHLAFIERNSNKWSKVVVYDFTI</sequence>
<dbReference type="InterPro" id="IPR013097">
    <property type="entry name" value="Dabb"/>
</dbReference>
<dbReference type="PROSITE" id="PS51318">
    <property type="entry name" value="TAT"/>
    <property type="match status" value="1"/>
</dbReference>
<dbReference type="InterPro" id="IPR006311">
    <property type="entry name" value="TAT_signal"/>
</dbReference>
<dbReference type="PROSITE" id="PS51502">
    <property type="entry name" value="S_R_A_B_BARREL"/>
    <property type="match status" value="1"/>
</dbReference>
<dbReference type="AlphaFoldDB" id="A0A8J3CYB3"/>
<keyword evidence="3" id="KW-1185">Reference proteome</keyword>
<evidence type="ECO:0000313" key="2">
    <source>
        <dbReference type="EMBL" id="GHB43938.1"/>
    </source>
</evidence>
<evidence type="ECO:0000313" key="3">
    <source>
        <dbReference type="Proteomes" id="UP000642809"/>
    </source>
</evidence>
<dbReference type="Proteomes" id="UP000642809">
    <property type="component" value="Unassembled WGS sequence"/>
</dbReference>
<dbReference type="InterPro" id="IPR011008">
    <property type="entry name" value="Dimeric_a/b-barrel"/>
</dbReference>
<accession>A0A8J3CYB3</accession>
<comment type="caution">
    <text evidence="2">The sequence shown here is derived from an EMBL/GenBank/DDBJ whole genome shotgun (WGS) entry which is preliminary data.</text>
</comment>
<dbReference type="EMBL" id="BMYF01000016">
    <property type="protein sequence ID" value="GHB43938.1"/>
    <property type="molecule type" value="Genomic_DNA"/>
</dbReference>
<dbReference type="SMART" id="SM00886">
    <property type="entry name" value="Dabb"/>
    <property type="match status" value="1"/>
</dbReference>
<feature type="domain" description="Stress-response A/B barrel" evidence="1">
    <location>
        <begin position="33"/>
        <end position="126"/>
    </location>
</feature>
<reference evidence="2" key="1">
    <citation type="journal article" date="2014" name="Int. J. Syst. Evol. Microbiol.">
        <title>Complete genome sequence of Corynebacterium casei LMG S-19264T (=DSM 44701T), isolated from a smear-ripened cheese.</title>
        <authorList>
            <consortium name="US DOE Joint Genome Institute (JGI-PGF)"/>
            <person name="Walter F."/>
            <person name="Albersmeier A."/>
            <person name="Kalinowski J."/>
            <person name="Ruckert C."/>
        </authorList>
    </citation>
    <scope>NUCLEOTIDE SEQUENCE</scope>
    <source>
        <strain evidence="2">KCTC 23224</strain>
    </source>
</reference>
<gene>
    <name evidence="2" type="ORF">GCM10008106_26190</name>
</gene>
<dbReference type="RefSeq" id="WP_189583377.1">
    <property type="nucleotide sequence ID" value="NZ_BMYF01000016.1"/>
</dbReference>
<dbReference type="SUPFAM" id="SSF54909">
    <property type="entry name" value="Dimeric alpha+beta barrel"/>
    <property type="match status" value="1"/>
</dbReference>
<evidence type="ECO:0000259" key="1">
    <source>
        <dbReference type="PROSITE" id="PS51502"/>
    </source>
</evidence>
<protein>
    <submittedName>
        <fullName evidence="2">DabB protein</fullName>
    </submittedName>
</protein>
<reference evidence="2" key="2">
    <citation type="submission" date="2020-09" db="EMBL/GenBank/DDBJ databases">
        <authorList>
            <person name="Sun Q."/>
            <person name="Kim S."/>
        </authorList>
    </citation>
    <scope>NUCLEOTIDE SEQUENCE</scope>
    <source>
        <strain evidence="2">KCTC 23224</strain>
    </source>
</reference>
<dbReference type="Gene3D" id="3.30.70.100">
    <property type="match status" value="1"/>
</dbReference>
<organism evidence="2 3">
    <name type="scientific">Mongoliitalea lutea</name>
    <dbReference type="NCBI Taxonomy" id="849756"/>
    <lineage>
        <taxon>Bacteria</taxon>
        <taxon>Pseudomonadati</taxon>
        <taxon>Bacteroidota</taxon>
        <taxon>Cytophagia</taxon>
        <taxon>Cytophagales</taxon>
        <taxon>Cyclobacteriaceae</taxon>
        <taxon>Mongoliitalea</taxon>
    </lineage>
</organism>